<gene>
    <name evidence="8" type="ORF">KQI68_09455</name>
</gene>
<dbReference type="NCBIfam" id="TIGR02532">
    <property type="entry name" value="IV_pilin_GFxxxE"/>
    <property type="match status" value="1"/>
</dbReference>
<proteinExistence type="predicted"/>
<dbReference type="PANTHER" id="PTHR30093">
    <property type="entry name" value="GENERAL SECRETION PATHWAY PROTEIN G"/>
    <property type="match status" value="1"/>
</dbReference>
<sequence>MKTKKHRGFTLLELVIVIAIIAILISIAAMRYSNTNLAAQAATHNSNVKVIKNAAILYLIDNPEATSVSTENITPYLEGKKMPKPARALGQGSSFSVSVDQSGDVTVSPGLVKVSGDSLVSDNEQ</sequence>
<comment type="caution">
    <text evidence="8">The sequence shown here is derived from an EMBL/GenBank/DDBJ whole genome shotgun (WGS) entry which is preliminary data.</text>
</comment>
<keyword evidence="2" id="KW-0488">Methylation</keyword>
<evidence type="ECO:0000256" key="6">
    <source>
        <dbReference type="SAM" id="MobiDB-lite"/>
    </source>
</evidence>
<evidence type="ECO:0000313" key="8">
    <source>
        <dbReference type="EMBL" id="MBU5670056.1"/>
    </source>
</evidence>
<keyword evidence="5 7" id="KW-0472">Membrane</keyword>
<evidence type="ECO:0000256" key="5">
    <source>
        <dbReference type="ARBA" id="ARBA00023136"/>
    </source>
</evidence>
<reference evidence="8 9" key="1">
    <citation type="submission" date="2021-06" db="EMBL/GenBank/DDBJ databases">
        <authorList>
            <person name="Sun Q."/>
            <person name="Li D."/>
        </authorList>
    </citation>
    <scope>NUCLEOTIDE SEQUENCE [LARGE SCALE GENOMIC DNA]</scope>
    <source>
        <strain evidence="8 9">MSJ-1</strain>
    </source>
</reference>
<protein>
    <submittedName>
        <fullName evidence="8">Prepilin-type N-terminal cleavage/methylation domain-containing protein</fullName>
    </submittedName>
</protein>
<organism evidence="8 9">
    <name type="scientific">Peptoniphilus ovalis</name>
    <dbReference type="NCBI Taxonomy" id="2841503"/>
    <lineage>
        <taxon>Bacteria</taxon>
        <taxon>Bacillati</taxon>
        <taxon>Bacillota</taxon>
        <taxon>Tissierellia</taxon>
        <taxon>Tissierellales</taxon>
        <taxon>Peptoniphilaceae</taxon>
        <taxon>Peptoniphilus</taxon>
    </lineage>
</organism>
<evidence type="ECO:0000313" key="9">
    <source>
        <dbReference type="Proteomes" id="UP000783742"/>
    </source>
</evidence>
<keyword evidence="3 7" id="KW-0812">Transmembrane</keyword>
<name>A0ABS6FIQ1_9FIRM</name>
<keyword evidence="9" id="KW-1185">Reference proteome</keyword>
<evidence type="ECO:0000256" key="4">
    <source>
        <dbReference type="ARBA" id="ARBA00022989"/>
    </source>
</evidence>
<evidence type="ECO:0000256" key="7">
    <source>
        <dbReference type="SAM" id="Phobius"/>
    </source>
</evidence>
<keyword evidence="4 7" id="KW-1133">Transmembrane helix</keyword>
<dbReference type="Proteomes" id="UP000783742">
    <property type="component" value="Unassembled WGS sequence"/>
</dbReference>
<evidence type="ECO:0000256" key="1">
    <source>
        <dbReference type="ARBA" id="ARBA00004167"/>
    </source>
</evidence>
<feature type="region of interest" description="Disordered" evidence="6">
    <location>
        <begin position="83"/>
        <end position="125"/>
    </location>
</feature>
<evidence type="ECO:0000256" key="2">
    <source>
        <dbReference type="ARBA" id="ARBA00022481"/>
    </source>
</evidence>
<dbReference type="PANTHER" id="PTHR30093:SF44">
    <property type="entry name" value="TYPE II SECRETION SYSTEM CORE PROTEIN G"/>
    <property type="match status" value="1"/>
</dbReference>
<dbReference type="RefSeq" id="WP_216549877.1">
    <property type="nucleotide sequence ID" value="NZ_JAHLQO010000006.1"/>
</dbReference>
<dbReference type="Pfam" id="PF07963">
    <property type="entry name" value="N_methyl"/>
    <property type="match status" value="1"/>
</dbReference>
<comment type="subcellular location">
    <subcellularLocation>
        <location evidence="1">Membrane</location>
        <topology evidence="1">Single-pass membrane protein</topology>
    </subcellularLocation>
</comment>
<dbReference type="PROSITE" id="PS00409">
    <property type="entry name" value="PROKAR_NTER_METHYL"/>
    <property type="match status" value="1"/>
</dbReference>
<dbReference type="EMBL" id="JAHLQO010000006">
    <property type="protein sequence ID" value="MBU5670056.1"/>
    <property type="molecule type" value="Genomic_DNA"/>
</dbReference>
<evidence type="ECO:0000256" key="3">
    <source>
        <dbReference type="ARBA" id="ARBA00022692"/>
    </source>
</evidence>
<feature type="compositionally biased region" description="Polar residues" evidence="6">
    <location>
        <begin position="91"/>
        <end position="105"/>
    </location>
</feature>
<dbReference type="InterPro" id="IPR012902">
    <property type="entry name" value="N_methyl_site"/>
</dbReference>
<accession>A0ABS6FIQ1</accession>
<feature type="transmembrane region" description="Helical" evidence="7">
    <location>
        <begin position="12"/>
        <end position="32"/>
    </location>
</feature>